<proteinExistence type="predicted"/>
<feature type="region of interest" description="Disordered" evidence="1">
    <location>
        <begin position="1"/>
        <end position="58"/>
    </location>
</feature>
<keyword evidence="3" id="KW-1185">Reference proteome</keyword>
<gene>
    <name evidence="2" type="ORF">GCM10009576_008170</name>
</gene>
<sequence>MTIQAATDRRTPQLRDPAAPGDRPQLSPGRRRTARRRSGFSCPTTRLTEALPKNPSGKILKRELREIYRDMAEAPPDDRGAHI</sequence>
<name>A0ABN1S131_9ACTN</name>
<dbReference type="EMBL" id="BAAAIE010000003">
    <property type="protein sequence ID" value="GAA0969745.1"/>
    <property type="molecule type" value="Genomic_DNA"/>
</dbReference>
<dbReference type="Proteomes" id="UP001500033">
    <property type="component" value="Unassembled WGS sequence"/>
</dbReference>
<evidence type="ECO:0008006" key="4">
    <source>
        <dbReference type="Google" id="ProtNLM"/>
    </source>
</evidence>
<protein>
    <recommendedName>
        <fullName evidence="4">AMP-binding enzyme C-terminal domain-containing protein</fullName>
    </recommendedName>
</protein>
<evidence type="ECO:0000256" key="1">
    <source>
        <dbReference type="SAM" id="MobiDB-lite"/>
    </source>
</evidence>
<evidence type="ECO:0000313" key="3">
    <source>
        <dbReference type="Proteomes" id="UP001500033"/>
    </source>
</evidence>
<accession>A0ABN1S131</accession>
<evidence type="ECO:0000313" key="2">
    <source>
        <dbReference type="EMBL" id="GAA0969745.1"/>
    </source>
</evidence>
<reference evidence="2 3" key="1">
    <citation type="journal article" date="2019" name="Int. J. Syst. Evol. Microbiol.">
        <title>The Global Catalogue of Microorganisms (GCM) 10K type strain sequencing project: providing services to taxonomists for standard genome sequencing and annotation.</title>
        <authorList>
            <consortium name="The Broad Institute Genomics Platform"/>
            <consortium name="The Broad Institute Genome Sequencing Center for Infectious Disease"/>
            <person name="Wu L."/>
            <person name="Ma J."/>
        </authorList>
    </citation>
    <scope>NUCLEOTIDE SEQUENCE [LARGE SCALE GENOMIC DNA]</scope>
    <source>
        <strain evidence="2 3">JCM 11445</strain>
    </source>
</reference>
<comment type="caution">
    <text evidence="2">The sequence shown here is derived from an EMBL/GenBank/DDBJ whole genome shotgun (WGS) entry which is preliminary data.</text>
</comment>
<dbReference type="SUPFAM" id="SSF56801">
    <property type="entry name" value="Acetyl-CoA synthetase-like"/>
    <property type="match status" value="1"/>
</dbReference>
<feature type="compositionally biased region" description="Basic residues" evidence="1">
    <location>
        <begin position="29"/>
        <end position="38"/>
    </location>
</feature>
<organism evidence="2 3">
    <name type="scientific">Streptomyces rhizosphaericus</name>
    <dbReference type="NCBI Taxonomy" id="114699"/>
    <lineage>
        <taxon>Bacteria</taxon>
        <taxon>Bacillati</taxon>
        <taxon>Actinomycetota</taxon>
        <taxon>Actinomycetes</taxon>
        <taxon>Kitasatosporales</taxon>
        <taxon>Streptomycetaceae</taxon>
        <taxon>Streptomyces</taxon>
        <taxon>Streptomyces violaceusniger group</taxon>
    </lineage>
</organism>